<keyword evidence="3" id="KW-1185">Reference proteome</keyword>
<evidence type="ECO:0000256" key="1">
    <source>
        <dbReference type="SAM" id="MobiDB-lite"/>
    </source>
</evidence>
<sequence length="219" mass="24081">MTAAPRDESGTAGGDAPAASAKPRRKRPRPEGQSFFHPPEMYGIYRAKTTGRLDAGGSSWTWRVMISRDKKWVCNRSFADVKYGGEQAALAAAIAYRDEMLQLAPPMAKTARNQQLRRNNTSGMPGVCRNCYRGYAFYMAQTLLPDGTRLRKTFGVAKHGEERARDLAMAERQRQLTLVERQASLQPAVLAVGSVRPADGERPSIGAAPMAALRRQAAR</sequence>
<protein>
    <recommendedName>
        <fullName evidence="4">AP2 domain-containing protein</fullName>
    </recommendedName>
</protein>
<dbReference type="Proteomes" id="UP001431217">
    <property type="component" value="Unassembled WGS sequence"/>
</dbReference>
<gene>
    <name evidence="2" type="ORF">M2650_12305</name>
</gene>
<accession>A0ABT0MKK6</accession>
<dbReference type="Gene3D" id="1.20.5.2050">
    <property type="match status" value="1"/>
</dbReference>
<feature type="region of interest" description="Disordered" evidence="1">
    <location>
        <begin position="1"/>
        <end position="38"/>
    </location>
</feature>
<name>A0ABT0MKK6_9GAMM</name>
<evidence type="ECO:0008006" key="4">
    <source>
        <dbReference type="Google" id="ProtNLM"/>
    </source>
</evidence>
<dbReference type="EMBL" id="JAMBEP010000002">
    <property type="protein sequence ID" value="MCL1635403.1"/>
    <property type="molecule type" value="Genomic_DNA"/>
</dbReference>
<evidence type="ECO:0000313" key="3">
    <source>
        <dbReference type="Proteomes" id="UP001431217"/>
    </source>
</evidence>
<evidence type="ECO:0000313" key="2">
    <source>
        <dbReference type="EMBL" id="MCL1635403.1"/>
    </source>
</evidence>
<proteinExistence type="predicted"/>
<organism evidence="2 3">
    <name type="scientific">Luteimonas galliterrae</name>
    <dbReference type="NCBI Taxonomy" id="2940486"/>
    <lineage>
        <taxon>Bacteria</taxon>
        <taxon>Pseudomonadati</taxon>
        <taxon>Pseudomonadota</taxon>
        <taxon>Gammaproteobacteria</taxon>
        <taxon>Lysobacterales</taxon>
        <taxon>Lysobacteraceae</taxon>
        <taxon>Luteimonas</taxon>
    </lineage>
</organism>
<dbReference type="RefSeq" id="WP_249474887.1">
    <property type="nucleotide sequence ID" value="NZ_JAMBEP010000002.1"/>
</dbReference>
<reference evidence="2 3" key="1">
    <citation type="submission" date="2022-05" db="EMBL/GenBank/DDBJ databases">
        <title>Luteimonas sp. SX5, whole genome shotgun sequencing project.</title>
        <authorList>
            <person name="Zhao G."/>
            <person name="Shen L."/>
        </authorList>
    </citation>
    <scope>NUCLEOTIDE SEQUENCE [LARGE SCALE GENOMIC DNA]</scope>
    <source>
        <strain evidence="2 3">SX5</strain>
    </source>
</reference>
<comment type="caution">
    <text evidence="2">The sequence shown here is derived from an EMBL/GenBank/DDBJ whole genome shotgun (WGS) entry which is preliminary data.</text>
</comment>